<evidence type="ECO:0000313" key="1">
    <source>
        <dbReference type="EMBL" id="KAK5970284.1"/>
    </source>
</evidence>
<evidence type="ECO:0000313" key="2">
    <source>
        <dbReference type="Proteomes" id="UP001331761"/>
    </source>
</evidence>
<accession>A0AAN8F6H7</accession>
<protein>
    <submittedName>
        <fullName evidence="1">Uncharacterized protein</fullName>
    </submittedName>
</protein>
<dbReference type="Proteomes" id="UP001331761">
    <property type="component" value="Unassembled WGS sequence"/>
</dbReference>
<name>A0AAN8F6H7_TRICO</name>
<proteinExistence type="predicted"/>
<sequence length="137" mass="15517">MAEEKFDLILTDTLFAVCAYGFTTLNKAHHVLMSSTHIDSATGSMRAYGINFALTPRHFMPVQDAEFKPEFIQYRFASVREWIENFIISGVIVGERLKIALAPVLPSFSYFEYHRTASATLTDMPFDLIGPFPKTND</sequence>
<dbReference type="AlphaFoldDB" id="A0AAN8F6H7"/>
<comment type="caution">
    <text evidence="1">The sequence shown here is derived from an EMBL/GenBank/DDBJ whole genome shotgun (WGS) entry which is preliminary data.</text>
</comment>
<keyword evidence="2" id="KW-1185">Reference proteome</keyword>
<organism evidence="1 2">
    <name type="scientific">Trichostrongylus colubriformis</name>
    <name type="common">Black scour worm</name>
    <dbReference type="NCBI Taxonomy" id="6319"/>
    <lineage>
        <taxon>Eukaryota</taxon>
        <taxon>Metazoa</taxon>
        <taxon>Ecdysozoa</taxon>
        <taxon>Nematoda</taxon>
        <taxon>Chromadorea</taxon>
        <taxon>Rhabditida</taxon>
        <taxon>Rhabditina</taxon>
        <taxon>Rhabditomorpha</taxon>
        <taxon>Strongyloidea</taxon>
        <taxon>Trichostrongylidae</taxon>
        <taxon>Trichostrongylus</taxon>
    </lineage>
</organism>
<dbReference type="EMBL" id="WIXE01019157">
    <property type="protein sequence ID" value="KAK5970284.1"/>
    <property type="molecule type" value="Genomic_DNA"/>
</dbReference>
<reference evidence="1 2" key="1">
    <citation type="submission" date="2019-10" db="EMBL/GenBank/DDBJ databases">
        <title>Assembly and Annotation for the nematode Trichostrongylus colubriformis.</title>
        <authorList>
            <person name="Martin J."/>
        </authorList>
    </citation>
    <scope>NUCLEOTIDE SEQUENCE [LARGE SCALE GENOMIC DNA]</scope>
    <source>
        <strain evidence="1">G859</strain>
        <tissue evidence="1">Whole worm</tissue>
    </source>
</reference>
<gene>
    <name evidence="1" type="ORF">GCK32_007475</name>
</gene>
<feature type="non-terminal residue" evidence="1">
    <location>
        <position position="137"/>
    </location>
</feature>